<keyword evidence="1" id="KW-0449">Lipoprotein</keyword>
<dbReference type="NCBIfam" id="TIGR04393">
    <property type="entry name" value="rpt_T5SS_PEPC"/>
    <property type="match status" value="10"/>
</dbReference>
<name>A0A518AJP4_9BACT</name>
<protein>
    <submittedName>
        <fullName evidence="1">Putative lipoprotein</fullName>
    </submittedName>
</protein>
<dbReference type="InterPro" id="IPR030895">
    <property type="entry name" value="T5SS_PEPC_rpt"/>
</dbReference>
<dbReference type="EMBL" id="CP036278">
    <property type="protein sequence ID" value="QDU54967.1"/>
    <property type="molecule type" value="Genomic_DNA"/>
</dbReference>
<sequence length="835" mass="84051">MPRHATIALVVLLCLPTVGRGEITWSGDVDPSDPTTWTSSTTAYLGDGDDGTLSLDGDSDLLTWNVYMGYQSGSSGQATVDGVGTSWSGSGRFQIGRYGDGSLSITDSGSVSFGRVELGVYAGSTGQVTVSGAGSTLTNTILEVGIQGESVLSVNSGGQVQSMNGYLLEHGQANIEGPGSAWINNALYVDGILSVTNAGYISCLSGYISGGPEEAGVVELKGAGTLWSNRGWLTVGDRGAGTLTIADDASLIANASSGRLDIGTYGGSGSLFVTSGGTLSSGSMRLASHANSSGQATIDGATSSMTISGSLSVGVAGDATLSILNDATVNVAGLTSVASSSDVQGEIRFANGTLITHGLLASSEELTGQGAIYTNGLVSDFNLQFDSSHGMKKSFLLQTLPGQDITIDLEVDGSAILGVGNRGMATMSIADGVQVASNSGSLGYHQKATGIATVDGVGSTWTTGNLTVGTFGSGDLSITNGGEIVSGTTRIGYRAGATGTVRVDGAESTWIDRSDLFVGLDGHGELAVGNGAKISSDSTYIGNSTGSVGRVSIVGAASTWLNEGFLYVGNSGTGTLIISDGGSLESNSISGIGYESGSTGEVVVEGAGSTWDNLSTLYVGGFGNGTLTIADGGYVRNFSGNIGYSTDAANSVSIAGHDSTWTNLGNLYVGHWGTGFLSISDGALVTVNHETFVAFEEGASGEIHFDGGTLSTGGLIASIEKLTGVGTIETHGLVSDVDLAFDATHGIVQTLTLDHSPGNSITINLDINGSGALGAGHSGTGMLSISDGIQISSTTGYLGYHEGAIGEACVDGVGSTWSISKDLYIGKYGDGDWPC</sequence>
<organism evidence="1 2">
    <name type="scientific">Aeoliella mucimassa</name>
    <dbReference type="NCBI Taxonomy" id="2527972"/>
    <lineage>
        <taxon>Bacteria</taxon>
        <taxon>Pseudomonadati</taxon>
        <taxon>Planctomycetota</taxon>
        <taxon>Planctomycetia</taxon>
        <taxon>Pirellulales</taxon>
        <taxon>Lacipirellulaceae</taxon>
        <taxon>Aeoliella</taxon>
    </lineage>
</organism>
<proteinExistence type="predicted"/>
<dbReference type="AlphaFoldDB" id="A0A518AJP4"/>
<reference evidence="1 2" key="1">
    <citation type="submission" date="2019-02" db="EMBL/GenBank/DDBJ databases">
        <title>Deep-cultivation of Planctomycetes and their phenomic and genomic characterization uncovers novel biology.</title>
        <authorList>
            <person name="Wiegand S."/>
            <person name="Jogler M."/>
            <person name="Boedeker C."/>
            <person name="Pinto D."/>
            <person name="Vollmers J."/>
            <person name="Rivas-Marin E."/>
            <person name="Kohn T."/>
            <person name="Peeters S.H."/>
            <person name="Heuer A."/>
            <person name="Rast P."/>
            <person name="Oberbeckmann S."/>
            <person name="Bunk B."/>
            <person name="Jeske O."/>
            <person name="Meyerdierks A."/>
            <person name="Storesund J.E."/>
            <person name="Kallscheuer N."/>
            <person name="Luecker S."/>
            <person name="Lage O.M."/>
            <person name="Pohl T."/>
            <person name="Merkel B.J."/>
            <person name="Hornburger P."/>
            <person name="Mueller R.-W."/>
            <person name="Bruemmer F."/>
            <person name="Labrenz M."/>
            <person name="Spormann A.M."/>
            <person name="Op den Camp H."/>
            <person name="Overmann J."/>
            <person name="Amann R."/>
            <person name="Jetten M.S.M."/>
            <person name="Mascher T."/>
            <person name="Medema M.H."/>
            <person name="Devos D.P."/>
            <person name="Kaster A.-K."/>
            <person name="Ovreas L."/>
            <person name="Rohde M."/>
            <person name="Galperin M.Y."/>
            <person name="Jogler C."/>
        </authorList>
    </citation>
    <scope>NUCLEOTIDE SEQUENCE [LARGE SCALE GENOMIC DNA]</scope>
    <source>
        <strain evidence="1 2">Pan181</strain>
    </source>
</reference>
<keyword evidence="2" id="KW-1185">Reference proteome</keyword>
<dbReference type="KEGG" id="amuc:Pan181_11520"/>
<accession>A0A518AJP4</accession>
<evidence type="ECO:0000313" key="2">
    <source>
        <dbReference type="Proteomes" id="UP000315750"/>
    </source>
</evidence>
<evidence type="ECO:0000313" key="1">
    <source>
        <dbReference type="EMBL" id="QDU54967.1"/>
    </source>
</evidence>
<gene>
    <name evidence="1" type="ORF">Pan181_11520</name>
</gene>
<dbReference type="Proteomes" id="UP000315750">
    <property type="component" value="Chromosome"/>
</dbReference>
<dbReference type="OrthoDB" id="220734at2"/>